<accession>A0A849SM46</accession>
<evidence type="ECO:0000313" key="1">
    <source>
        <dbReference type="EMBL" id="NOT35511.1"/>
    </source>
</evidence>
<dbReference type="SUPFAM" id="SSF56112">
    <property type="entry name" value="Protein kinase-like (PK-like)"/>
    <property type="match status" value="1"/>
</dbReference>
<proteinExistence type="predicted"/>
<organism evidence="1 2">
    <name type="scientific">Eiseniibacteriota bacterium</name>
    <dbReference type="NCBI Taxonomy" id="2212470"/>
    <lineage>
        <taxon>Bacteria</taxon>
        <taxon>Candidatus Eiseniibacteriota</taxon>
    </lineage>
</organism>
<name>A0A849SM46_UNCEI</name>
<dbReference type="InterPro" id="IPR011009">
    <property type="entry name" value="Kinase-like_dom_sf"/>
</dbReference>
<comment type="caution">
    <text evidence="1">The sequence shown here is derived from an EMBL/GenBank/DDBJ whole genome shotgun (WGS) entry which is preliminary data.</text>
</comment>
<reference evidence="1 2" key="1">
    <citation type="submission" date="2020-04" db="EMBL/GenBank/DDBJ databases">
        <title>Metagenomic profiling of ammonia- and methane-oxidizing microorganisms in a Dutch drinking water treatment plant.</title>
        <authorList>
            <person name="Poghosyan L."/>
            <person name="Leucker S."/>
        </authorList>
    </citation>
    <scope>NUCLEOTIDE SEQUENCE [LARGE SCALE GENOMIC DNA]</scope>
    <source>
        <strain evidence="1">S-RSF-IL-03</strain>
    </source>
</reference>
<protein>
    <submittedName>
        <fullName evidence="1">Uncharacterized protein</fullName>
    </submittedName>
</protein>
<sequence length="559" mass="63051">MDPELTETLRVGMERRAEFLLASSLDDVASKSQIFPPHFVFLDVLSNAGTAARRLTIETLVAEQRWNGKREGGRENPSLAPRIVLMTQASMPGEEDHAAIDLREYSDWDSITVDLSNPEGLAQSVLLALEQRLPRLKRNWQLPIQADDLPPGWRLPELDDATQSSPQGGLATYLASDVVIQQFWDGRRRNRDNRAAALISHPVAGHSRSGKLFVNLQEPSSGRSASQFFLKLRPRSNATSELLAERNASRDPHWKRFVLVPKQRAGNRTAVGDCYVGSFTALTSRTTLSRALLSCPAKSLDGLRATIHSLLRALDTPIATAKGRSMLKYLSDPDKRIENSLSRLGSTPGWRYEAPNLFQRRSTFRVGPITGRELTKARIIAPGPNYEHLAHGDLHADNVLVDIDAGQVRVIDCTEMQRTDHLFSDFVRLELSLFELFLDRAEDDSRIDAKAPPQRLFNRVELKDDEASPFSKRLPGLWLALRLSRQSAATKRNLDPGLQYLVPWMYFADLWCETIRLLNYLIEDELAAQRETPSTRLLYMLRFAQKARIRALDIPISFK</sequence>
<dbReference type="EMBL" id="JABFRW010000200">
    <property type="protein sequence ID" value="NOT35511.1"/>
    <property type="molecule type" value="Genomic_DNA"/>
</dbReference>
<dbReference type="AlphaFoldDB" id="A0A849SM46"/>
<evidence type="ECO:0000313" key="2">
    <source>
        <dbReference type="Proteomes" id="UP000580839"/>
    </source>
</evidence>
<dbReference type="Proteomes" id="UP000580839">
    <property type="component" value="Unassembled WGS sequence"/>
</dbReference>
<gene>
    <name evidence="1" type="ORF">HOP12_15300</name>
</gene>